<dbReference type="GO" id="GO:0003677">
    <property type="term" value="F:DNA binding"/>
    <property type="evidence" value="ECO:0007669"/>
    <property type="project" value="UniProtKB-KW"/>
</dbReference>
<dbReference type="PRINTS" id="PR00039">
    <property type="entry name" value="HTHLYSR"/>
</dbReference>
<keyword evidence="2" id="KW-0805">Transcription regulation</keyword>
<dbReference type="InterPro" id="IPR005119">
    <property type="entry name" value="LysR_subst-bd"/>
</dbReference>
<dbReference type="InterPro" id="IPR000847">
    <property type="entry name" value="LysR_HTH_N"/>
</dbReference>
<dbReference type="SUPFAM" id="SSF46785">
    <property type="entry name" value="Winged helix' DNA-binding domain"/>
    <property type="match status" value="1"/>
</dbReference>
<keyword evidence="3" id="KW-0238">DNA-binding</keyword>
<dbReference type="PANTHER" id="PTHR30537:SF5">
    <property type="entry name" value="HTH-TYPE TRANSCRIPTIONAL ACTIVATOR TTDR-RELATED"/>
    <property type="match status" value="1"/>
</dbReference>
<dbReference type="Gene3D" id="3.40.190.10">
    <property type="entry name" value="Periplasmic binding protein-like II"/>
    <property type="match status" value="2"/>
</dbReference>
<dbReference type="Gene3D" id="1.10.10.10">
    <property type="entry name" value="Winged helix-like DNA-binding domain superfamily/Winged helix DNA-binding domain"/>
    <property type="match status" value="1"/>
</dbReference>
<evidence type="ECO:0000313" key="6">
    <source>
        <dbReference type="EMBL" id="VVE26393.1"/>
    </source>
</evidence>
<feature type="domain" description="HTH lysR-type" evidence="5">
    <location>
        <begin position="10"/>
        <end position="62"/>
    </location>
</feature>
<proteinExistence type="inferred from homology"/>
<keyword evidence="4" id="KW-0804">Transcription</keyword>
<organism evidence="6 7">
    <name type="scientific">Pandoraea anhela</name>
    <dbReference type="NCBI Taxonomy" id="2508295"/>
    <lineage>
        <taxon>Bacteria</taxon>
        <taxon>Pseudomonadati</taxon>
        <taxon>Pseudomonadota</taxon>
        <taxon>Betaproteobacteria</taxon>
        <taxon>Burkholderiales</taxon>
        <taxon>Burkholderiaceae</taxon>
        <taxon>Pandoraea</taxon>
    </lineage>
</organism>
<gene>
    <name evidence="6" type="ORF">PAN31108_03400</name>
</gene>
<dbReference type="GO" id="GO:0003700">
    <property type="term" value="F:DNA-binding transcription factor activity"/>
    <property type="evidence" value="ECO:0007669"/>
    <property type="project" value="InterPro"/>
</dbReference>
<evidence type="ECO:0000256" key="2">
    <source>
        <dbReference type="ARBA" id="ARBA00023015"/>
    </source>
</evidence>
<dbReference type="PROSITE" id="PS50931">
    <property type="entry name" value="HTH_LYSR"/>
    <property type="match status" value="1"/>
</dbReference>
<dbReference type="Pfam" id="PF00126">
    <property type="entry name" value="HTH_1"/>
    <property type="match status" value="1"/>
</dbReference>
<dbReference type="InterPro" id="IPR036390">
    <property type="entry name" value="WH_DNA-bd_sf"/>
</dbReference>
<evidence type="ECO:0000256" key="1">
    <source>
        <dbReference type="ARBA" id="ARBA00009437"/>
    </source>
</evidence>
<dbReference type="AlphaFoldDB" id="A0A5E4WQ98"/>
<keyword evidence="7" id="KW-1185">Reference proteome</keyword>
<comment type="similarity">
    <text evidence="1">Belongs to the LysR transcriptional regulatory family.</text>
</comment>
<protein>
    <submittedName>
        <fullName evidence="6">LysR family transcriptional regulator</fullName>
    </submittedName>
</protein>
<accession>A0A5E4WQ98</accession>
<dbReference type="EMBL" id="CABPSB010000012">
    <property type="protein sequence ID" value="VVE26393.1"/>
    <property type="molecule type" value="Genomic_DNA"/>
</dbReference>
<reference evidence="6 7" key="1">
    <citation type="submission" date="2019-08" db="EMBL/GenBank/DDBJ databases">
        <authorList>
            <person name="Peeters C."/>
        </authorList>
    </citation>
    <scope>NUCLEOTIDE SEQUENCE [LARGE SCALE GENOMIC DNA]</scope>
    <source>
        <strain evidence="6 7">LMG 31108</strain>
    </source>
</reference>
<evidence type="ECO:0000259" key="5">
    <source>
        <dbReference type="PROSITE" id="PS50931"/>
    </source>
</evidence>
<dbReference type="RefSeq" id="WP_174995029.1">
    <property type="nucleotide sequence ID" value="NZ_CABPSB010000012.1"/>
</dbReference>
<dbReference type="InterPro" id="IPR058163">
    <property type="entry name" value="LysR-type_TF_proteobact-type"/>
</dbReference>
<dbReference type="FunFam" id="1.10.10.10:FF:000001">
    <property type="entry name" value="LysR family transcriptional regulator"/>
    <property type="match status" value="1"/>
</dbReference>
<dbReference type="Pfam" id="PF03466">
    <property type="entry name" value="LysR_substrate"/>
    <property type="match status" value="1"/>
</dbReference>
<sequence>MVDASLLGALRSFTMAARLLSFTRAAEALSLTQSAISQQVRLLERRLGYPLFVRGHRSLTLTAEGAMLLEGAQRAFEEIESTLARISDSGEPVKVGCCPSFAMHWLVSRLSQYHHHYERNPVQLMAEFAALGVATNDATQVDAAVRYCEDEPTGAGRSTALFDEWLIPVASPAYIERHPKLAEGKLDASCVLLHDAFAWPQAETFAEWRVWIRAIRPAWVRHVDGPRFNIASMAYGAALNHQGIAIGRASMLMEELADGRLVPVLPVAVRSPAAYWVVAKRPEAPATGAFEAWLIGQSEQFVRRRATELTRMRIDLVDTPD</sequence>
<dbReference type="Proteomes" id="UP000406256">
    <property type="component" value="Unassembled WGS sequence"/>
</dbReference>
<dbReference type="InterPro" id="IPR036388">
    <property type="entry name" value="WH-like_DNA-bd_sf"/>
</dbReference>
<evidence type="ECO:0000256" key="4">
    <source>
        <dbReference type="ARBA" id="ARBA00023163"/>
    </source>
</evidence>
<name>A0A5E4WQ98_9BURK</name>
<evidence type="ECO:0000256" key="3">
    <source>
        <dbReference type="ARBA" id="ARBA00023125"/>
    </source>
</evidence>
<dbReference type="SUPFAM" id="SSF53850">
    <property type="entry name" value="Periplasmic binding protein-like II"/>
    <property type="match status" value="1"/>
</dbReference>
<dbReference type="PANTHER" id="PTHR30537">
    <property type="entry name" value="HTH-TYPE TRANSCRIPTIONAL REGULATOR"/>
    <property type="match status" value="1"/>
</dbReference>
<evidence type="ECO:0000313" key="7">
    <source>
        <dbReference type="Proteomes" id="UP000406256"/>
    </source>
</evidence>